<dbReference type="InterPro" id="IPR015683">
    <property type="entry name" value="Ionotropic_Glu_rcpt"/>
</dbReference>
<proteinExistence type="predicted"/>
<accession>A0ABN8SMC7</accession>
<feature type="transmembrane region" description="Helical" evidence="15">
    <location>
        <begin position="251"/>
        <end position="270"/>
    </location>
</feature>
<keyword evidence="10" id="KW-0325">Glycoprotein</keyword>
<dbReference type="Pfam" id="PF01094">
    <property type="entry name" value="ANF_receptor"/>
    <property type="match status" value="1"/>
</dbReference>
<dbReference type="SMART" id="SM00918">
    <property type="entry name" value="Lig_chan-Glu_bd"/>
    <property type="match status" value="1"/>
</dbReference>
<comment type="subcellular location">
    <subcellularLocation>
        <location evidence="1">Cell membrane</location>
        <topology evidence="1">Multi-pass membrane protein</topology>
    </subcellularLocation>
    <subcellularLocation>
        <location evidence="14">Postsynaptic cell membrane</location>
    </subcellularLocation>
</comment>
<feature type="non-terminal residue" evidence="18">
    <location>
        <position position="464"/>
    </location>
</feature>
<evidence type="ECO:0000256" key="4">
    <source>
        <dbReference type="ARBA" id="ARBA00022692"/>
    </source>
</evidence>
<keyword evidence="7" id="KW-0406">Ion transport</keyword>
<keyword evidence="3" id="KW-1003">Cell membrane</keyword>
<evidence type="ECO:0000256" key="10">
    <source>
        <dbReference type="ARBA" id="ARBA00023180"/>
    </source>
</evidence>
<keyword evidence="9" id="KW-0675">Receptor</keyword>
<evidence type="ECO:0000256" key="5">
    <source>
        <dbReference type="ARBA" id="ARBA00022989"/>
    </source>
</evidence>
<keyword evidence="8 15" id="KW-0472">Membrane</keyword>
<keyword evidence="2" id="KW-0813">Transport</keyword>
<evidence type="ECO:0000256" key="13">
    <source>
        <dbReference type="ARBA" id="ARBA00023303"/>
    </source>
</evidence>
<dbReference type="Pfam" id="PF10613">
    <property type="entry name" value="Lig_chan-Glu_bd"/>
    <property type="match status" value="1"/>
</dbReference>
<evidence type="ECO:0000256" key="1">
    <source>
        <dbReference type="ARBA" id="ARBA00004651"/>
    </source>
</evidence>
<evidence type="ECO:0000256" key="12">
    <source>
        <dbReference type="ARBA" id="ARBA00023286"/>
    </source>
</evidence>
<gene>
    <name evidence="18" type="ORF">PEVE_00021090</name>
</gene>
<dbReference type="InterPro" id="IPR019594">
    <property type="entry name" value="Glu/Gly-bd"/>
</dbReference>
<sequence length="464" mass="52367">MENNLKIIYNNTNKGLLALAYDSVEVLKRALNEQPCSSINGTAVTMNDTSEILACIRKVDMSGRTGKVKFDEKGSRKEVNLEILNLQNNSFRGVGTWNSTTGVTMFGNIFRNSKPSSTAETLEGKKLRVVIVENEPFVMKKQDGDSVWYEGYCIDLFKELAKILKFTYEFYPTPDGYYGAKTENGTWNGLIGELIKKRADVIVASLTVSELRAKVVDFTVPFMFYTNDILMKKSSKKNHDLLQFMSPFHSSVWFCTLSSLVIVSVAVFGINYYSPYGYKDESGRRTSDEFSYFNSLWFAVACMLQQGGDNTPRSLSGRILTGCYWFCILIWVSTYTANLAAFFTVKYAEHPINNLEDLAKSNYETGVIHSGATYQAFKESQYKTHKKIWHRMKVANTFPPSIAEGVQWVRERERFVFISEGPTLRYAAKEPPCNLKSVPGLSSTNGLAFALQANDPHTMQFTLA</sequence>
<evidence type="ECO:0000259" key="17">
    <source>
        <dbReference type="SMART" id="SM00918"/>
    </source>
</evidence>
<feature type="transmembrane region" description="Helical" evidence="15">
    <location>
        <begin position="319"/>
        <end position="343"/>
    </location>
</feature>
<feature type="domain" description="Ionotropic glutamate receptor C-terminal" evidence="16">
    <location>
        <begin position="126"/>
        <end position="464"/>
    </location>
</feature>
<evidence type="ECO:0000256" key="14">
    <source>
        <dbReference type="ARBA" id="ARBA00034100"/>
    </source>
</evidence>
<organism evidence="18 19">
    <name type="scientific">Porites evermanni</name>
    <dbReference type="NCBI Taxonomy" id="104178"/>
    <lineage>
        <taxon>Eukaryota</taxon>
        <taxon>Metazoa</taxon>
        <taxon>Cnidaria</taxon>
        <taxon>Anthozoa</taxon>
        <taxon>Hexacorallia</taxon>
        <taxon>Scleractinia</taxon>
        <taxon>Fungiina</taxon>
        <taxon>Poritidae</taxon>
        <taxon>Porites</taxon>
    </lineage>
</organism>
<dbReference type="Proteomes" id="UP001159427">
    <property type="component" value="Unassembled WGS sequence"/>
</dbReference>
<keyword evidence="13" id="KW-0407">Ion channel</keyword>
<dbReference type="Gene3D" id="1.10.287.70">
    <property type="match status" value="1"/>
</dbReference>
<dbReference type="Gene3D" id="3.40.190.10">
    <property type="entry name" value="Periplasmic binding protein-like II"/>
    <property type="match status" value="2"/>
</dbReference>
<evidence type="ECO:0000256" key="7">
    <source>
        <dbReference type="ARBA" id="ARBA00023065"/>
    </source>
</evidence>
<keyword evidence="11" id="KW-0628">Postsynaptic cell membrane</keyword>
<evidence type="ECO:0000256" key="6">
    <source>
        <dbReference type="ARBA" id="ARBA00023018"/>
    </source>
</evidence>
<dbReference type="EMBL" id="CALNXI010002822">
    <property type="protein sequence ID" value="CAH3190940.1"/>
    <property type="molecule type" value="Genomic_DNA"/>
</dbReference>
<dbReference type="SUPFAM" id="SSF53822">
    <property type="entry name" value="Periplasmic binding protein-like I"/>
    <property type="match status" value="1"/>
</dbReference>
<dbReference type="SMART" id="SM00079">
    <property type="entry name" value="PBPe"/>
    <property type="match status" value="1"/>
</dbReference>
<dbReference type="InterPro" id="IPR028082">
    <property type="entry name" value="Peripla_BP_I"/>
</dbReference>
<evidence type="ECO:0000256" key="8">
    <source>
        <dbReference type="ARBA" id="ARBA00023136"/>
    </source>
</evidence>
<evidence type="ECO:0000313" key="18">
    <source>
        <dbReference type="EMBL" id="CAH3190940.1"/>
    </source>
</evidence>
<evidence type="ECO:0000256" key="15">
    <source>
        <dbReference type="SAM" id="Phobius"/>
    </source>
</evidence>
<dbReference type="InterPro" id="IPR001828">
    <property type="entry name" value="ANF_lig-bd_rcpt"/>
</dbReference>
<keyword evidence="5 15" id="KW-1133">Transmembrane helix</keyword>
<protein>
    <submittedName>
        <fullName evidence="18">Uncharacterized protein</fullName>
    </submittedName>
</protein>
<keyword evidence="12" id="KW-1071">Ligand-gated ion channel</keyword>
<dbReference type="SUPFAM" id="SSF53850">
    <property type="entry name" value="Periplasmic binding protein-like II"/>
    <property type="match status" value="1"/>
</dbReference>
<evidence type="ECO:0000313" key="19">
    <source>
        <dbReference type="Proteomes" id="UP001159427"/>
    </source>
</evidence>
<dbReference type="PRINTS" id="PR00177">
    <property type="entry name" value="NMDARECEPTOR"/>
</dbReference>
<dbReference type="Gene3D" id="3.40.50.2300">
    <property type="match status" value="2"/>
</dbReference>
<feature type="domain" description="Ionotropic glutamate receptor L-glutamate and glycine-binding" evidence="17">
    <location>
        <begin position="136"/>
        <end position="196"/>
    </location>
</feature>
<keyword evidence="6" id="KW-0770">Synapse</keyword>
<keyword evidence="19" id="KW-1185">Reference proteome</keyword>
<evidence type="ECO:0000256" key="3">
    <source>
        <dbReference type="ARBA" id="ARBA00022475"/>
    </source>
</evidence>
<dbReference type="SUPFAM" id="SSF81324">
    <property type="entry name" value="Voltage-gated potassium channels"/>
    <property type="match status" value="1"/>
</dbReference>
<keyword evidence="4 15" id="KW-0812">Transmembrane</keyword>
<comment type="caution">
    <text evidence="18">The sequence shown here is derived from an EMBL/GenBank/DDBJ whole genome shotgun (WGS) entry which is preliminary data.</text>
</comment>
<dbReference type="PANTHER" id="PTHR18966">
    <property type="entry name" value="IONOTROPIC GLUTAMATE RECEPTOR"/>
    <property type="match status" value="1"/>
</dbReference>
<name>A0ABN8SMC7_9CNID</name>
<evidence type="ECO:0000256" key="9">
    <source>
        <dbReference type="ARBA" id="ARBA00023170"/>
    </source>
</evidence>
<evidence type="ECO:0000259" key="16">
    <source>
        <dbReference type="SMART" id="SM00079"/>
    </source>
</evidence>
<reference evidence="18 19" key="1">
    <citation type="submission" date="2022-05" db="EMBL/GenBank/DDBJ databases">
        <authorList>
            <consortium name="Genoscope - CEA"/>
            <person name="William W."/>
        </authorList>
    </citation>
    <scope>NUCLEOTIDE SEQUENCE [LARGE SCALE GENOMIC DNA]</scope>
</reference>
<dbReference type="InterPro" id="IPR001508">
    <property type="entry name" value="Iono_Glu_rcpt_met"/>
</dbReference>
<evidence type="ECO:0000256" key="2">
    <source>
        <dbReference type="ARBA" id="ARBA00022448"/>
    </source>
</evidence>
<evidence type="ECO:0000256" key="11">
    <source>
        <dbReference type="ARBA" id="ARBA00023257"/>
    </source>
</evidence>
<dbReference type="InterPro" id="IPR001320">
    <property type="entry name" value="Iontro_rcpt_C"/>
</dbReference>
<dbReference type="Pfam" id="PF00060">
    <property type="entry name" value="Lig_chan"/>
    <property type="match status" value="1"/>
</dbReference>